<dbReference type="InterPro" id="IPR036390">
    <property type="entry name" value="WH_DNA-bd_sf"/>
</dbReference>
<dbReference type="InterPro" id="IPR036388">
    <property type="entry name" value="WH-like_DNA-bd_sf"/>
</dbReference>
<dbReference type="Pfam" id="PF09339">
    <property type="entry name" value="HTH_IclR"/>
    <property type="match status" value="1"/>
</dbReference>
<gene>
    <name evidence="6" type="ORF">ACFO6S_01660</name>
</gene>
<dbReference type="SMART" id="SM00346">
    <property type="entry name" value="HTH_ICLR"/>
    <property type="match status" value="1"/>
</dbReference>
<dbReference type="SUPFAM" id="SSF55781">
    <property type="entry name" value="GAF domain-like"/>
    <property type="match status" value="1"/>
</dbReference>
<dbReference type="Proteomes" id="UP001595914">
    <property type="component" value="Unassembled WGS sequence"/>
</dbReference>
<evidence type="ECO:0000256" key="3">
    <source>
        <dbReference type="ARBA" id="ARBA00023163"/>
    </source>
</evidence>
<sequence>MDDHTLAGRLLTIIDAVADLEGPASLAALTESTGIPKPTVMRVANDLAARGVLRRDPGGYRLGERLIDLGSVATRHHGMRDAAMPHLQELLARTGEVVSLAMLCGDELAELERVYGHNRADVAGRPLVRRPAADVVTTAMGRCLLAHRSDLAEAALRVPVPRRTRYTVTSPERIRDDLAAVRDRGFSLEYEQTMEGWCCVGAPILGGNGEVVASVGILGRPGARFTPHRLTRALLSAAEGIAIDWGTCPPPPNRPA</sequence>
<dbReference type="InterPro" id="IPR014757">
    <property type="entry name" value="Tscrpt_reg_IclR_C"/>
</dbReference>
<dbReference type="Gene3D" id="3.30.450.40">
    <property type="match status" value="1"/>
</dbReference>
<dbReference type="RefSeq" id="WP_378413504.1">
    <property type="nucleotide sequence ID" value="NZ_JBHSFO010000001.1"/>
</dbReference>
<dbReference type="EMBL" id="JBHSFO010000001">
    <property type="protein sequence ID" value="MFC4602394.1"/>
    <property type="molecule type" value="Genomic_DNA"/>
</dbReference>
<evidence type="ECO:0000259" key="5">
    <source>
        <dbReference type="PROSITE" id="PS51078"/>
    </source>
</evidence>
<dbReference type="InterPro" id="IPR050707">
    <property type="entry name" value="HTH_MetabolicPath_Reg"/>
</dbReference>
<dbReference type="PROSITE" id="PS51078">
    <property type="entry name" value="ICLR_ED"/>
    <property type="match status" value="1"/>
</dbReference>
<protein>
    <submittedName>
        <fullName evidence="6">IclR family transcriptional regulator</fullName>
    </submittedName>
</protein>
<dbReference type="InterPro" id="IPR029016">
    <property type="entry name" value="GAF-like_dom_sf"/>
</dbReference>
<dbReference type="Gene3D" id="1.10.10.10">
    <property type="entry name" value="Winged helix-like DNA-binding domain superfamily/Winged helix DNA-binding domain"/>
    <property type="match status" value="1"/>
</dbReference>
<name>A0ABV9FQ57_9NOCA</name>
<proteinExistence type="predicted"/>
<dbReference type="SUPFAM" id="SSF46785">
    <property type="entry name" value="Winged helix' DNA-binding domain"/>
    <property type="match status" value="1"/>
</dbReference>
<evidence type="ECO:0000256" key="2">
    <source>
        <dbReference type="ARBA" id="ARBA00023125"/>
    </source>
</evidence>
<keyword evidence="3" id="KW-0804">Transcription</keyword>
<evidence type="ECO:0000256" key="1">
    <source>
        <dbReference type="ARBA" id="ARBA00023015"/>
    </source>
</evidence>
<evidence type="ECO:0000313" key="7">
    <source>
        <dbReference type="Proteomes" id="UP001595914"/>
    </source>
</evidence>
<reference evidence="7" key="1">
    <citation type="journal article" date="2019" name="Int. J. Syst. Evol. Microbiol.">
        <title>The Global Catalogue of Microorganisms (GCM) 10K type strain sequencing project: providing services to taxonomists for standard genome sequencing and annotation.</title>
        <authorList>
            <consortium name="The Broad Institute Genomics Platform"/>
            <consortium name="The Broad Institute Genome Sequencing Center for Infectious Disease"/>
            <person name="Wu L."/>
            <person name="Ma J."/>
        </authorList>
    </citation>
    <scope>NUCLEOTIDE SEQUENCE [LARGE SCALE GENOMIC DNA]</scope>
    <source>
        <strain evidence="7">CCUG 54520</strain>
    </source>
</reference>
<dbReference type="PANTHER" id="PTHR30136:SF24">
    <property type="entry name" value="HTH-TYPE TRANSCRIPTIONAL REPRESSOR ALLR"/>
    <property type="match status" value="1"/>
</dbReference>
<organism evidence="6 7">
    <name type="scientific">Rhodococcus kronopolitis</name>
    <dbReference type="NCBI Taxonomy" id="1460226"/>
    <lineage>
        <taxon>Bacteria</taxon>
        <taxon>Bacillati</taxon>
        <taxon>Actinomycetota</taxon>
        <taxon>Actinomycetes</taxon>
        <taxon>Mycobacteriales</taxon>
        <taxon>Nocardiaceae</taxon>
        <taxon>Rhodococcus</taxon>
    </lineage>
</organism>
<dbReference type="PROSITE" id="PS51077">
    <property type="entry name" value="HTH_ICLR"/>
    <property type="match status" value="1"/>
</dbReference>
<dbReference type="PANTHER" id="PTHR30136">
    <property type="entry name" value="HELIX-TURN-HELIX TRANSCRIPTIONAL REGULATOR, ICLR FAMILY"/>
    <property type="match status" value="1"/>
</dbReference>
<dbReference type="InterPro" id="IPR005471">
    <property type="entry name" value="Tscrpt_reg_IclR_N"/>
</dbReference>
<feature type="domain" description="IclR-ED" evidence="5">
    <location>
        <begin position="65"/>
        <end position="247"/>
    </location>
</feature>
<evidence type="ECO:0000313" key="6">
    <source>
        <dbReference type="EMBL" id="MFC4602394.1"/>
    </source>
</evidence>
<accession>A0ABV9FQ57</accession>
<feature type="domain" description="HTH iclR-type" evidence="4">
    <location>
        <begin position="4"/>
        <end position="64"/>
    </location>
</feature>
<evidence type="ECO:0000259" key="4">
    <source>
        <dbReference type="PROSITE" id="PS51077"/>
    </source>
</evidence>
<keyword evidence="1" id="KW-0805">Transcription regulation</keyword>
<dbReference type="Pfam" id="PF01614">
    <property type="entry name" value="IclR_C"/>
    <property type="match status" value="1"/>
</dbReference>
<comment type="caution">
    <text evidence="6">The sequence shown here is derived from an EMBL/GenBank/DDBJ whole genome shotgun (WGS) entry which is preliminary data.</text>
</comment>
<keyword evidence="7" id="KW-1185">Reference proteome</keyword>
<keyword evidence="2" id="KW-0238">DNA-binding</keyword>